<proteinExistence type="predicted"/>
<feature type="region of interest" description="Disordered" evidence="1">
    <location>
        <begin position="123"/>
        <end position="178"/>
    </location>
</feature>
<gene>
    <name evidence="2" type="ORF">PR048_008047</name>
</gene>
<feature type="compositionally biased region" description="Polar residues" evidence="1">
    <location>
        <begin position="159"/>
        <end position="178"/>
    </location>
</feature>
<dbReference type="PANTHER" id="PTHR46276">
    <property type="entry name" value="E3 UBIQUITIN-PROTEIN LIGASE UBR5"/>
    <property type="match status" value="1"/>
</dbReference>
<dbReference type="Proteomes" id="UP001159363">
    <property type="component" value="Chromosome 3"/>
</dbReference>
<sequence length="324" mass="35000">MTGFNLEKDLGEVLYRYVRNCMLSQGLREPCTGATSVLQFVLNERCDGNRNILHACVAMCTPSSNKEDQEGGSGVKSVEVIASALRSHSDSLQEMMGQATAAAHSVVRTFIPFLPEREIASDNGTHQATTDESIPTISWPPETFDPASGDEDSLMGLGASSTPNTKPAASSSTPTVAGNTTYIVDPVERKNNALQALRLICDCPALQPHLKDLLSAKDAQGQTPFMLAVQCRAYPAAQVVLDSIQRVAQREVPDTSAEQQHRALVASMVYPPGSAPDDSPLHVICCNDTCSFTWTGAEHINQFVRPQSGLTVEELQDDLWIMHG</sequence>
<dbReference type="PANTHER" id="PTHR46276:SF1">
    <property type="entry name" value="E3 UBIQUITIN-PROTEIN LIGASE UBR5"/>
    <property type="match status" value="1"/>
</dbReference>
<name>A0ABQ9HW00_9NEOP</name>
<evidence type="ECO:0000256" key="1">
    <source>
        <dbReference type="SAM" id="MobiDB-lite"/>
    </source>
</evidence>
<accession>A0ABQ9HW00</accession>
<dbReference type="EMBL" id="JARBHB010000003">
    <property type="protein sequence ID" value="KAJ8888556.1"/>
    <property type="molecule type" value="Genomic_DNA"/>
</dbReference>
<evidence type="ECO:0000313" key="2">
    <source>
        <dbReference type="EMBL" id="KAJ8888556.1"/>
    </source>
</evidence>
<feature type="compositionally biased region" description="Polar residues" evidence="1">
    <location>
        <begin position="123"/>
        <end position="136"/>
    </location>
</feature>
<reference evidence="2 3" key="1">
    <citation type="submission" date="2023-02" db="EMBL/GenBank/DDBJ databases">
        <title>LHISI_Scaffold_Assembly.</title>
        <authorList>
            <person name="Stuart O.P."/>
            <person name="Cleave R."/>
            <person name="Magrath M.J.L."/>
            <person name="Mikheyev A.S."/>
        </authorList>
    </citation>
    <scope>NUCLEOTIDE SEQUENCE [LARGE SCALE GENOMIC DNA]</scope>
    <source>
        <strain evidence="2">Daus_M_001</strain>
        <tissue evidence="2">Leg muscle</tissue>
    </source>
</reference>
<comment type="caution">
    <text evidence="2">The sequence shown here is derived from an EMBL/GenBank/DDBJ whole genome shotgun (WGS) entry which is preliminary data.</text>
</comment>
<keyword evidence="3" id="KW-1185">Reference proteome</keyword>
<evidence type="ECO:0000313" key="3">
    <source>
        <dbReference type="Proteomes" id="UP001159363"/>
    </source>
</evidence>
<organism evidence="2 3">
    <name type="scientific">Dryococelus australis</name>
    <dbReference type="NCBI Taxonomy" id="614101"/>
    <lineage>
        <taxon>Eukaryota</taxon>
        <taxon>Metazoa</taxon>
        <taxon>Ecdysozoa</taxon>
        <taxon>Arthropoda</taxon>
        <taxon>Hexapoda</taxon>
        <taxon>Insecta</taxon>
        <taxon>Pterygota</taxon>
        <taxon>Neoptera</taxon>
        <taxon>Polyneoptera</taxon>
        <taxon>Phasmatodea</taxon>
        <taxon>Verophasmatodea</taxon>
        <taxon>Anareolatae</taxon>
        <taxon>Phasmatidae</taxon>
        <taxon>Eurycanthinae</taxon>
        <taxon>Dryococelus</taxon>
    </lineage>
</organism>
<protein>
    <submittedName>
        <fullName evidence="2">Uncharacterized protein</fullName>
    </submittedName>
</protein>